<dbReference type="SUPFAM" id="SSF56935">
    <property type="entry name" value="Porins"/>
    <property type="match status" value="1"/>
</dbReference>
<dbReference type="InterPro" id="IPR010870">
    <property type="entry name" value="Porin_O/P"/>
</dbReference>
<sequence>MIITRFQYRPAVLPFLLGLGSLSLPAYADPTFARNDDQFINIGIAARASYRSEKDAAPNGKDRSNDFDLESARLYTNGKLHKYVSFELNTEKDADDDISILDARIGLELNEHFNIFVGRFLPPASRASASAPYYPPTFDFPFSEQAPNRLGGRDNGASIWGVLLNQKLKYHVGAFEGRSGSGTSNQSDNLSFAGRLSYNFWDAEPGFYNLASYDGAKDILAIGGSYRFQKDGAGTAANPGDYRYWNLDGRLEKAVTGGGVVGAEGSYYKYDNDNTQDPSIASGKGFFVTGSYTFPQVVGIGKIQPKFVYERFENDNNNAAALAGLERKRYDLGASYLIDGSNLRIEAYYYKETRNQGQPDIDGIAVRFHVAHFF</sequence>
<dbReference type="EMBL" id="FZOA01000005">
    <property type="protein sequence ID" value="SNR83911.1"/>
    <property type="molecule type" value="Genomic_DNA"/>
</dbReference>
<dbReference type="Proteomes" id="UP000198305">
    <property type="component" value="Unassembled WGS sequence"/>
</dbReference>
<proteinExistence type="predicted"/>
<name>A0A238ZLH0_9PROT</name>
<evidence type="ECO:0000256" key="1">
    <source>
        <dbReference type="SAM" id="SignalP"/>
    </source>
</evidence>
<dbReference type="Gene3D" id="2.40.160.10">
    <property type="entry name" value="Porin"/>
    <property type="match status" value="1"/>
</dbReference>
<dbReference type="OrthoDB" id="9771991at2"/>
<protein>
    <submittedName>
        <fullName evidence="2">Short chain amide porin</fullName>
    </submittedName>
</protein>
<accession>A0A238ZLH0</accession>
<keyword evidence="1" id="KW-0732">Signal</keyword>
<gene>
    <name evidence="2" type="ORF">SAMN05192560_1327</name>
</gene>
<dbReference type="Pfam" id="PF07396">
    <property type="entry name" value="Porin_O_P"/>
    <property type="match status" value="1"/>
</dbReference>
<dbReference type="RefSeq" id="WP_089375444.1">
    <property type="nucleotide sequence ID" value="NZ_FZOA01000005.1"/>
</dbReference>
<organism evidence="2 3">
    <name type="scientific">Methylobacillus rhizosphaerae</name>
    <dbReference type="NCBI Taxonomy" id="551994"/>
    <lineage>
        <taxon>Bacteria</taxon>
        <taxon>Pseudomonadati</taxon>
        <taxon>Pseudomonadota</taxon>
        <taxon>Betaproteobacteria</taxon>
        <taxon>Nitrosomonadales</taxon>
        <taxon>Methylophilaceae</taxon>
        <taxon>Methylobacillus</taxon>
    </lineage>
</organism>
<evidence type="ECO:0000313" key="3">
    <source>
        <dbReference type="Proteomes" id="UP000198305"/>
    </source>
</evidence>
<dbReference type="AlphaFoldDB" id="A0A238ZLH0"/>
<reference evidence="3" key="1">
    <citation type="submission" date="2017-06" db="EMBL/GenBank/DDBJ databases">
        <authorList>
            <person name="Varghese N."/>
            <person name="Submissions S."/>
        </authorList>
    </citation>
    <scope>NUCLEOTIDE SEQUENCE [LARGE SCALE GENOMIC DNA]</scope>
    <source>
        <strain evidence="3">Ca-68</strain>
    </source>
</reference>
<dbReference type="InterPro" id="IPR023614">
    <property type="entry name" value="Porin_dom_sf"/>
</dbReference>
<evidence type="ECO:0000313" key="2">
    <source>
        <dbReference type="EMBL" id="SNR83911.1"/>
    </source>
</evidence>
<keyword evidence="3" id="KW-1185">Reference proteome</keyword>
<feature type="chain" id="PRO_5012376120" evidence="1">
    <location>
        <begin position="29"/>
        <end position="374"/>
    </location>
</feature>
<feature type="signal peptide" evidence="1">
    <location>
        <begin position="1"/>
        <end position="28"/>
    </location>
</feature>